<organism evidence="2">
    <name type="scientific">Aspergillus arachidicola</name>
    <dbReference type="NCBI Taxonomy" id="656916"/>
    <lineage>
        <taxon>Eukaryota</taxon>
        <taxon>Fungi</taxon>
        <taxon>Dikarya</taxon>
        <taxon>Ascomycota</taxon>
        <taxon>Pezizomycotina</taxon>
        <taxon>Eurotiomycetes</taxon>
        <taxon>Eurotiomycetidae</taxon>
        <taxon>Eurotiales</taxon>
        <taxon>Aspergillaceae</taxon>
        <taxon>Aspergillus</taxon>
        <taxon>Aspergillus subgen. Circumdati</taxon>
    </lineage>
</organism>
<dbReference type="AlphaFoldDB" id="A0A5N6YA61"/>
<dbReference type="Proteomes" id="UP000325558">
    <property type="component" value="Unassembled WGS sequence"/>
</dbReference>
<dbReference type="EMBL" id="ML737139">
    <property type="protein sequence ID" value="KAE8341713.1"/>
    <property type="molecule type" value="Genomic_DNA"/>
</dbReference>
<gene>
    <name evidence="2" type="ORF">BDV24DRAFT_131954</name>
</gene>
<protein>
    <submittedName>
        <fullName evidence="2">Uncharacterized protein</fullName>
    </submittedName>
</protein>
<proteinExistence type="predicted"/>
<keyword evidence="1" id="KW-1133">Transmembrane helix</keyword>
<keyword evidence="1" id="KW-0812">Transmembrane</keyword>
<sequence>MAMMVNYGLGTVICLTLPDSASDFCLTGLFFLFYFILFFLSFSLFLHLFYFLFLFL</sequence>
<keyword evidence="1" id="KW-0472">Membrane</keyword>
<evidence type="ECO:0000313" key="2">
    <source>
        <dbReference type="EMBL" id="KAE8341713.1"/>
    </source>
</evidence>
<feature type="transmembrane region" description="Helical" evidence="1">
    <location>
        <begin position="31"/>
        <end position="55"/>
    </location>
</feature>
<reference evidence="2" key="1">
    <citation type="submission" date="2019-04" db="EMBL/GenBank/DDBJ databases">
        <title>Friends and foes A comparative genomics study of 23 Aspergillus species from section Flavi.</title>
        <authorList>
            <consortium name="DOE Joint Genome Institute"/>
            <person name="Kjaerbolling I."/>
            <person name="Vesth T."/>
            <person name="Frisvad J.C."/>
            <person name="Nybo J.L."/>
            <person name="Theobald S."/>
            <person name="Kildgaard S."/>
            <person name="Isbrandt T."/>
            <person name="Kuo A."/>
            <person name="Sato A."/>
            <person name="Lyhne E.K."/>
            <person name="Kogle M.E."/>
            <person name="Wiebenga A."/>
            <person name="Kun R.S."/>
            <person name="Lubbers R.J."/>
            <person name="Makela M.R."/>
            <person name="Barry K."/>
            <person name="Chovatia M."/>
            <person name="Clum A."/>
            <person name="Daum C."/>
            <person name="Haridas S."/>
            <person name="He G."/>
            <person name="LaButti K."/>
            <person name="Lipzen A."/>
            <person name="Mondo S."/>
            <person name="Riley R."/>
            <person name="Salamov A."/>
            <person name="Simmons B.A."/>
            <person name="Magnuson J.K."/>
            <person name="Henrissat B."/>
            <person name="Mortensen U.H."/>
            <person name="Larsen T.O."/>
            <person name="Devries R.P."/>
            <person name="Grigoriev I.V."/>
            <person name="Machida M."/>
            <person name="Baker S.E."/>
            <person name="Andersen M.R."/>
        </authorList>
    </citation>
    <scope>NUCLEOTIDE SEQUENCE</scope>
    <source>
        <strain evidence="2">CBS 117612</strain>
    </source>
</reference>
<accession>A0A5N6YA61</accession>
<evidence type="ECO:0000256" key="1">
    <source>
        <dbReference type="SAM" id="Phobius"/>
    </source>
</evidence>
<name>A0A5N6YA61_9EURO</name>